<evidence type="ECO:0000256" key="3">
    <source>
        <dbReference type="ARBA" id="ARBA00010742"/>
    </source>
</evidence>
<evidence type="ECO:0000256" key="7">
    <source>
        <dbReference type="ARBA" id="ARBA00022729"/>
    </source>
</evidence>
<accession>A0A9W6QZD7</accession>
<dbReference type="NCBIfam" id="TIGR01728">
    <property type="entry name" value="SsuA_fam"/>
    <property type="match status" value="1"/>
</dbReference>
<evidence type="ECO:0000256" key="5">
    <source>
        <dbReference type="ARBA" id="ARBA00022475"/>
    </source>
</evidence>
<sequence length="343" mass="35391">MAALALTAVLAGCSRAGNTAGQSTHAQDEGAAAEVRLGYFPNVTHAPAIIGVHKDFFTRELGSTKLTAQTFNSGTDEANALLGGSLDIGFIGPGPAINAFTKSGGTIQVVSGAVSGGAELVVKPDITTPAQLKGKTLATPSKGNTQDVALKKWLSTTGLSGQVTVANLDNPQAFDAFRNGDIDGGWLPEPWASQLVLDAGANVLLDEKSRWPDGKFPTTVVVVRTEFRQQHPATVTAVLKAVLAATDWAAANPADARTAVNDGIAELTHDRLSPAVLDRAFSEITLGPDPDSAAYPQLAQDSVTAGVVRTAANLNGFLDLELLNKVLSDQHKPAIDAAGLGGK</sequence>
<dbReference type="SUPFAM" id="SSF53850">
    <property type="entry name" value="Periplasmic binding protein-like II"/>
    <property type="match status" value="1"/>
</dbReference>
<name>A0A9W6QZD7_9PSEU</name>
<keyword evidence="6" id="KW-0997">Cell inner membrane</keyword>
<evidence type="ECO:0000256" key="2">
    <source>
        <dbReference type="ARBA" id="ARBA00004533"/>
    </source>
</evidence>
<dbReference type="GO" id="GO:0042597">
    <property type="term" value="C:periplasmic space"/>
    <property type="evidence" value="ECO:0007669"/>
    <property type="project" value="UniProtKB-SubCell"/>
</dbReference>
<keyword evidence="5" id="KW-1003">Cell membrane</keyword>
<dbReference type="PANTHER" id="PTHR30024">
    <property type="entry name" value="ALIPHATIC SULFONATES-BINDING PROTEIN-RELATED"/>
    <property type="match status" value="1"/>
</dbReference>
<evidence type="ECO:0000313" key="9">
    <source>
        <dbReference type="EMBL" id="GLY66776.1"/>
    </source>
</evidence>
<dbReference type="Pfam" id="PF13379">
    <property type="entry name" value="NMT1_2"/>
    <property type="match status" value="1"/>
</dbReference>
<dbReference type="CDD" id="cd13553">
    <property type="entry name" value="PBP2_NrtA_CpmA_like"/>
    <property type="match status" value="1"/>
</dbReference>
<dbReference type="InterPro" id="IPR044527">
    <property type="entry name" value="NrtA/CpmA_ABC-bd_dom"/>
</dbReference>
<dbReference type="Gene3D" id="3.40.190.10">
    <property type="entry name" value="Periplasmic binding protein-like II"/>
    <property type="match status" value="2"/>
</dbReference>
<comment type="caution">
    <text evidence="9">The sequence shown here is derived from an EMBL/GenBank/DDBJ whole genome shotgun (WGS) entry which is preliminary data.</text>
</comment>
<protein>
    <submittedName>
        <fullName evidence="9">Sulfonate ABC transporter substrate-binding protein</fullName>
    </submittedName>
</protein>
<evidence type="ECO:0000256" key="6">
    <source>
        <dbReference type="ARBA" id="ARBA00022519"/>
    </source>
</evidence>
<comment type="similarity">
    <text evidence="3">Belongs to the bacterial solute-binding protein SsuA/TauA family.</text>
</comment>
<reference evidence="9" key="1">
    <citation type="submission" date="2023-03" db="EMBL/GenBank/DDBJ databases">
        <title>Amycolatopsis taiwanensis NBRC 103393.</title>
        <authorList>
            <person name="Ichikawa N."/>
            <person name="Sato H."/>
            <person name="Tonouchi N."/>
        </authorList>
    </citation>
    <scope>NUCLEOTIDE SEQUENCE</scope>
    <source>
        <strain evidence="9">NBRC 103393</strain>
    </source>
</reference>
<dbReference type="AlphaFoldDB" id="A0A9W6QZD7"/>
<dbReference type="InterPro" id="IPR010067">
    <property type="entry name" value="ABC_SsuA_sub-bd"/>
</dbReference>
<gene>
    <name evidence="9" type="primary">ssuA</name>
    <name evidence="9" type="ORF">Atai01_33950</name>
</gene>
<keyword evidence="7" id="KW-0732">Signal</keyword>
<organism evidence="9 10">
    <name type="scientific">Amycolatopsis taiwanensis</name>
    <dbReference type="NCBI Taxonomy" id="342230"/>
    <lineage>
        <taxon>Bacteria</taxon>
        <taxon>Bacillati</taxon>
        <taxon>Actinomycetota</taxon>
        <taxon>Actinomycetes</taxon>
        <taxon>Pseudonocardiales</taxon>
        <taxon>Pseudonocardiaceae</taxon>
        <taxon>Amycolatopsis</taxon>
    </lineage>
</organism>
<keyword evidence="10" id="KW-1185">Reference proteome</keyword>
<proteinExistence type="inferred from homology"/>
<keyword evidence="8" id="KW-0472">Membrane</keyword>
<evidence type="ECO:0000313" key="10">
    <source>
        <dbReference type="Proteomes" id="UP001165136"/>
    </source>
</evidence>
<dbReference type="GO" id="GO:0042626">
    <property type="term" value="F:ATPase-coupled transmembrane transporter activity"/>
    <property type="evidence" value="ECO:0007669"/>
    <property type="project" value="InterPro"/>
</dbReference>
<dbReference type="PANTHER" id="PTHR30024:SF47">
    <property type="entry name" value="TAURINE-BINDING PERIPLASMIC PROTEIN"/>
    <property type="match status" value="1"/>
</dbReference>
<evidence type="ECO:0000256" key="1">
    <source>
        <dbReference type="ARBA" id="ARBA00004418"/>
    </source>
</evidence>
<keyword evidence="4" id="KW-0813">Transport</keyword>
<dbReference type="Proteomes" id="UP001165136">
    <property type="component" value="Unassembled WGS sequence"/>
</dbReference>
<evidence type="ECO:0000256" key="4">
    <source>
        <dbReference type="ARBA" id="ARBA00022448"/>
    </source>
</evidence>
<evidence type="ECO:0000256" key="8">
    <source>
        <dbReference type="ARBA" id="ARBA00023136"/>
    </source>
</evidence>
<dbReference type="GO" id="GO:0005886">
    <property type="term" value="C:plasma membrane"/>
    <property type="evidence" value="ECO:0007669"/>
    <property type="project" value="UniProtKB-SubCell"/>
</dbReference>
<dbReference type="EMBL" id="BSTI01000006">
    <property type="protein sequence ID" value="GLY66776.1"/>
    <property type="molecule type" value="Genomic_DNA"/>
</dbReference>
<comment type="subcellular location">
    <subcellularLocation>
        <location evidence="2">Cell inner membrane</location>
    </subcellularLocation>
    <subcellularLocation>
        <location evidence="1">Periplasm</location>
    </subcellularLocation>
</comment>